<dbReference type="STRING" id="1458307.OSB_02820"/>
<dbReference type="Proteomes" id="UP000067444">
    <property type="component" value="Chromosome"/>
</dbReference>
<dbReference type="EMBL" id="CP012160">
    <property type="protein sequence ID" value="AKS44850.1"/>
    <property type="molecule type" value="Genomic_DNA"/>
</dbReference>
<keyword evidence="2" id="KW-1185">Reference proteome</keyword>
<accession>A0A0K0Y1P4</accession>
<protein>
    <submittedName>
        <fullName evidence="1">Uncharacterized protein</fullName>
    </submittedName>
</protein>
<proteinExistence type="predicted"/>
<sequence length="102" mass="11032">MPVLAQDIQVRLADAGIAEHSLHGTGIEMQFEIRGARVRDVPDEFLKALCDQFSPEVVPLILEQNPQLEADFIGVRLKSGGIIGSFVFEAFGFEDSGCGAAK</sequence>
<evidence type="ECO:0000313" key="2">
    <source>
        <dbReference type="Proteomes" id="UP000067444"/>
    </source>
</evidence>
<name>A0A0K0Y1P4_9RHOB</name>
<organism evidence="1 2">
    <name type="scientific">Octadecabacter temperatus</name>
    <dbReference type="NCBI Taxonomy" id="1458307"/>
    <lineage>
        <taxon>Bacteria</taxon>
        <taxon>Pseudomonadati</taxon>
        <taxon>Pseudomonadota</taxon>
        <taxon>Alphaproteobacteria</taxon>
        <taxon>Rhodobacterales</taxon>
        <taxon>Roseobacteraceae</taxon>
        <taxon>Octadecabacter</taxon>
    </lineage>
</organism>
<evidence type="ECO:0000313" key="1">
    <source>
        <dbReference type="EMBL" id="AKS44850.1"/>
    </source>
</evidence>
<dbReference type="AlphaFoldDB" id="A0A0K0Y1P4"/>
<gene>
    <name evidence="1" type="ORF">OSB_02820</name>
</gene>
<dbReference type="KEGG" id="otm:OSB_02820"/>
<reference evidence="1 2" key="1">
    <citation type="journal article" date="2015" name="Genome Announc.">
        <title>Closed Genome Sequence of Octadecabacter temperatus SB1, the First Mesophilic Species of the Genus Octadecabacter.</title>
        <authorList>
            <person name="Voget S."/>
            <person name="Billerbeck S."/>
            <person name="Simon M."/>
            <person name="Daniel R."/>
        </authorList>
    </citation>
    <scope>NUCLEOTIDE SEQUENCE [LARGE SCALE GENOMIC DNA]</scope>
    <source>
        <strain evidence="1 2">SB1</strain>
    </source>
</reference>